<dbReference type="PANTHER" id="PTHR12274:SF3">
    <property type="entry name" value="PROGRANULIN"/>
    <property type="match status" value="1"/>
</dbReference>
<dbReference type="Proteomes" id="UP001608902">
    <property type="component" value="Unassembled WGS sequence"/>
</dbReference>
<dbReference type="EMBL" id="JBGFUD010004677">
    <property type="protein sequence ID" value="MFH4979820.1"/>
    <property type="molecule type" value="Genomic_DNA"/>
</dbReference>
<reference evidence="7 8" key="1">
    <citation type="submission" date="2024-08" db="EMBL/GenBank/DDBJ databases">
        <title>Gnathostoma spinigerum genome.</title>
        <authorList>
            <person name="Gonzalez-Bertolin B."/>
            <person name="Monzon S."/>
            <person name="Zaballos A."/>
            <person name="Jimenez P."/>
            <person name="Dekumyoy P."/>
            <person name="Varona S."/>
            <person name="Cuesta I."/>
            <person name="Sumanam S."/>
            <person name="Adisakwattana P."/>
            <person name="Gasser R.B."/>
            <person name="Hernandez-Gonzalez A."/>
            <person name="Young N.D."/>
            <person name="Perteguer M.J."/>
        </authorList>
    </citation>
    <scope>NUCLEOTIDE SEQUENCE [LARGE SCALE GENOMIC DNA]</scope>
    <source>
        <strain evidence="7">AL3</strain>
        <tissue evidence="7">Liver</tissue>
    </source>
</reference>
<dbReference type="SUPFAM" id="SSF57277">
    <property type="entry name" value="Granulin repeat"/>
    <property type="match status" value="1"/>
</dbReference>
<dbReference type="InterPro" id="IPR000118">
    <property type="entry name" value="Granulin"/>
</dbReference>
<evidence type="ECO:0000259" key="6">
    <source>
        <dbReference type="PROSITE" id="PS00799"/>
    </source>
</evidence>
<name>A0ABD6EIM5_9BILA</name>
<dbReference type="PANTHER" id="PTHR12274">
    <property type="entry name" value="GRANULIN"/>
    <property type="match status" value="1"/>
</dbReference>
<keyword evidence="4" id="KW-1015">Disulfide bond</keyword>
<sequence>MVSYLIFLLAAVFMLAEFDTRVIAHKTMMTVLSSEEVRDVICPDHKSKCPDGSTCCKLHTTYGCCPIPRAVCCSDHLHCCPEGTTCNVAEGTCTGEDGDVVTWKKKRPAKVITVESGSYEDVQSREIEIEIGDIVNSCQDCPQNMQCCQYAGEYRCCISDKGSCCGDKCCDRGFKCGRDYVCHRKSLVDFLFDYII</sequence>
<dbReference type="Gene3D" id="2.10.25.160">
    <property type="entry name" value="Granulin"/>
    <property type="match status" value="1"/>
</dbReference>
<accession>A0ABD6EIM5</accession>
<dbReference type="AlphaFoldDB" id="A0ABD6EIM5"/>
<keyword evidence="5" id="KW-0732">Signal</keyword>
<comment type="subcellular location">
    <subcellularLocation>
        <location evidence="1">Secreted</location>
    </subcellularLocation>
</comment>
<dbReference type="GO" id="GO:0005576">
    <property type="term" value="C:extracellular region"/>
    <property type="evidence" value="ECO:0007669"/>
    <property type="project" value="UniProtKB-SubCell"/>
</dbReference>
<protein>
    <recommendedName>
        <fullName evidence="6">Granulins domain-containing protein</fullName>
    </recommendedName>
</protein>
<feature type="signal peptide" evidence="5">
    <location>
        <begin position="1"/>
        <end position="24"/>
    </location>
</feature>
<keyword evidence="3" id="KW-0964">Secreted</keyword>
<dbReference type="Pfam" id="PF00396">
    <property type="entry name" value="Granulin"/>
    <property type="match status" value="1"/>
</dbReference>
<evidence type="ECO:0000256" key="1">
    <source>
        <dbReference type="ARBA" id="ARBA00004613"/>
    </source>
</evidence>
<evidence type="ECO:0000256" key="5">
    <source>
        <dbReference type="SAM" id="SignalP"/>
    </source>
</evidence>
<organism evidence="7 8">
    <name type="scientific">Gnathostoma spinigerum</name>
    <dbReference type="NCBI Taxonomy" id="75299"/>
    <lineage>
        <taxon>Eukaryota</taxon>
        <taxon>Metazoa</taxon>
        <taxon>Ecdysozoa</taxon>
        <taxon>Nematoda</taxon>
        <taxon>Chromadorea</taxon>
        <taxon>Rhabditida</taxon>
        <taxon>Spirurina</taxon>
        <taxon>Gnathostomatomorpha</taxon>
        <taxon>Gnathostomatoidea</taxon>
        <taxon>Gnathostomatidae</taxon>
        <taxon>Gnathostoma</taxon>
    </lineage>
</organism>
<feature type="chain" id="PRO_5044846418" description="Granulins domain-containing protein" evidence="5">
    <location>
        <begin position="25"/>
        <end position="196"/>
    </location>
</feature>
<comment type="similarity">
    <text evidence="2">Belongs to the granulin family.</text>
</comment>
<gene>
    <name evidence="7" type="ORF">AB6A40_006529</name>
</gene>
<evidence type="ECO:0000313" key="8">
    <source>
        <dbReference type="Proteomes" id="UP001608902"/>
    </source>
</evidence>
<feature type="domain" description="Granulins" evidence="6">
    <location>
        <begin position="73"/>
        <end position="86"/>
    </location>
</feature>
<evidence type="ECO:0000256" key="3">
    <source>
        <dbReference type="ARBA" id="ARBA00022525"/>
    </source>
</evidence>
<dbReference type="InterPro" id="IPR037277">
    <property type="entry name" value="Granulin_sf"/>
</dbReference>
<proteinExistence type="inferred from homology"/>
<evidence type="ECO:0000256" key="2">
    <source>
        <dbReference type="ARBA" id="ARBA00010093"/>
    </source>
</evidence>
<evidence type="ECO:0000313" key="7">
    <source>
        <dbReference type="EMBL" id="MFH4979820.1"/>
    </source>
</evidence>
<dbReference type="InterPro" id="IPR039036">
    <property type="entry name" value="Granulin_fam"/>
</dbReference>
<dbReference type="SMART" id="SM00277">
    <property type="entry name" value="GRAN"/>
    <property type="match status" value="1"/>
</dbReference>
<keyword evidence="8" id="KW-1185">Reference proteome</keyword>
<dbReference type="PROSITE" id="PS00799">
    <property type="entry name" value="GRANULINS"/>
    <property type="match status" value="1"/>
</dbReference>
<evidence type="ECO:0000256" key="4">
    <source>
        <dbReference type="ARBA" id="ARBA00023157"/>
    </source>
</evidence>
<comment type="caution">
    <text evidence="7">The sequence shown here is derived from an EMBL/GenBank/DDBJ whole genome shotgun (WGS) entry which is preliminary data.</text>
</comment>